<name>A0A423SAS2_PENVA</name>
<evidence type="ECO:0000313" key="2">
    <source>
        <dbReference type="EMBL" id="ROT61318.1"/>
    </source>
</evidence>
<evidence type="ECO:0000313" key="3">
    <source>
        <dbReference type="Proteomes" id="UP000283509"/>
    </source>
</evidence>
<feature type="compositionally biased region" description="Low complexity" evidence="1">
    <location>
        <begin position="1"/>
        <end position="16"/>
    </location>
</feature>
<feature type="compositionally biased region" description="Basic and acidic residues" evidence="1">
    <location>
        <begin position="334"/>
        <end position="343"/>
    </location>
</feature>
<gene>
    <name evidence="2" type="ORF">C7M84_020913</name>
</gene>
<comment type="caution">
    <text evidence="2">The sequence shown here is derived from an EMBL/GenBank/DDBJ whole genome shotgun (WGS) entry which is preliminary data.</text>
</comment>
<dbReference type="AlphaFoldDB" id="A0A423SAS2"/>
<keyword evidence="3" id="KW-1185">Reference proteome</keyword>
<sequence>MADSLQDYSSSEVSSDYSDEDIGMSSSEGAYVFEELEEEEYQGLMVVGPYMHEPDAVDVVEVVPNQLDMEWRRDPKRMNEWPTSIREWRVTEIQEGASPSASACVYPERLALWSRGGVPLTACSSPSTDEDSKHGESRVRCGVVCGRCYFLGCRSFGTVAASVFLLCLLVGSSFAGDYGGRTSGRTGSRGNNFRRGGDFNDDFNRDRIFGGSYRRNDNFNRFGDDYDDNRFNDRNDRRYNDFDRFDNDFRGRTRGSNDRYDRNNDRRDYNFDRFDNQNNRRFDTSNDRYNDNDRFDRFDNEYSGRTNRFDNRYNNRNRNSFDRSDNNYSGRTDSFNRRSDRFDGFNSGSFRSGSSYSGNNRNFGSNRNYNNNNFGSNNRNFGSNRNYNNNNNGGSLSGGYLPPVGK</sequence>
<evidence type="ECO:0000256" key="1">
    <source>
        <dbReference type="SAM" id="MobiDB-lite"/>
    </source>
</evidence>
<reference evidence="2 3" key="1">
    <citation type="submission" date="2018-04" db="EMBL/GenBank/DDBJ databases">
        <authorList>
            <person name="Zhang X."/>
            <person name="Yuan J."/>
            <person name="Li F."/>
            <person name="Xiang J."/>
        </authorList>
    </citation>
    <scope>NUCLEOTIDE SEQUENCE [LARGE SCALE GENOMIC DNA]</scope>
    <source>
        <tissue evidence="2">Muscle</tissue>
    </source>
</reference>
<dbReference type="Proteomes" id="UP000283509">
    <property type="component" value="Unassembled WGS sequence"/>
</dbReference>
<dbReference type="EMBL" id="QCYY01004243">
    <property type="protein sequence ID" value="ROT61318.1"/>
    <property type="molecule type" value="Genomic_DNA"/>
</dbReference>
<protein>
    <submittedName>
        <fullName evidence="2">Uncharacterized protein</fullName>
    </submittedName>
</protein>
<feature type="region of interest" description="Disordered" evidence="1">
    <location>
        <begin position="253"/>
        <end position="406"/>
    </location>
</feature>
<feature type="region of interest" description="Disordered" evidence="1">
    <location>
        <begin position="1"/>
        <end position="24"/>
    </location>
</feature>
<organism evidence="2 3">
    <name type="scientific">Penaeus vannamei</name>
    <name type="common">Whiteleg shrimp</name>
    <name type="synonym">Litopenaeus vannamei</name>
    <dbReference type="NCBI Taxonomy" id="6689"/>
    <lineage>
        <taxon>Eukaryota</taxon>
        <taxon>Metazoa</taxon>
        <taxon>Ecdysozoa</taxon>
        <taxon>Arthropoda</taxon>
        <taxon>Crustacea</taxon>
        <taxon>Multicrustacea</taxon>
        <taxon>Malacostraca</taxon>
        <taxon>Eumalacostraca</taxon>
        <taxon>Eucarida</taxon>
        <taxon>Decapoda</taxon>
        <taxon>Dendrobranchiata</taxon>
        <taxon>Penaeoidea</taxon>
        <taxon>Penaeidae</taxon>
        <taxon>Penaeus</taxon>
    </lineage>
</organism>
<reference evidence="2 3" key="2">
    <citation type="submission" date="2019-01" db="EMBL/GenBank/DDBJ databases">
        <title>The decoding of complex shrimp genome reveals the adaptation for benthos swimmer, frequently molting mechanism and breeding impact on genome.</title>
        <authorList>
            <person name="Sun Y."/>
            <person name="Gao Y."/>
            <person name="Yu Y."/>
        </authorList>
    </citation>
    <scope>NUCLEOTIDE SEQUENCE [LARGE SCALE GENOMIC DNA]</scope>
    <source>
        <tissue evidence="2">Muscle</tissue>
    </source>
</reference>
<feature type="compositionally biased region" description="Low complexity" evidence="1">
    <location>
        <begin position="344"/>
        <end position="400"/>
    </location>
</feature>
<proteinExistence type="predicted"/>
<accession>A0A423SAS2</accession>
<feature type="compositionally biased region" description="Basic and acidic residues" evidence="1">
    <location>
        <begin position="253"/>
        <end position="325"/>
    </location>
</feature>